<dbReference type="Pfam" id="PF03372">
    <property type="entry name" value="Exo_endo_phos"/>
    <property type="match status" value="1"/>
</dbReference>
<proteinExistence type="predicted"/>
<dbReference type="RefSeq" id="WP_222596187.1">
    <property type="nucleotide sequence ID" value="NZ_BJVJ01000008.1"/>
</dbReference>
<dbReference type="SUPFAM" id="SSF56219">
    <property type="entry name" value="DNase I-like"/>
    <property type="match status" value="1"/>
</dbReference>
<feature type="domain" description="Endonuclease/exonuclease/phosphatase" evidence="2">
    <location>
        <begin position="110"/>
        <end position="311"/>
    </location>
</feature>
<sequence>MTVEERAQPVRAVAGTGRRGRILAAAAVLLGLVLLLHRLIPNTVGNVGSLVETFLPWLGLFVPLLLAGALLRRSAVAAVAAVLPVVVWLGMFGGTVVDKSGPAGDLTFVSHNVGAANPDPAGTARGLAVSGADVVALQELTGSARGTYEDALADTYPFHVVMGTVGLWSRLPLSDTRPVDVALDTTRALRATVATGEGPLVVYVAHLGSVRVFPRNGFWTQSRDAGIAALDRALAADRADRVVLLGDLNGTMDDRAFAGLTDRLQPVQEAAGAGFGFSWPASFPVVRSDQILVHGLTPDRAWVLPATGSDHLPVAATVSLPGRGDPAQPDT</sequence>
<name>A0A511DCT6_9PSEU</name>
<evidence type="ECO:0000313" key="4">
    <source>
        <dbReference type="Proteomes" id="UP000321685"/>
    </source>
</evidence>
<evidence type="ECO:0000259" key="2">
    <source>
        <dbReference type="Pfam" id="PF03372"/>
    </source>
</evidence>
<dbReference type="InterPro" id="IPR005135">
    <property type="entry name" value="Endo/exonuclease/phosphatase"/>
</dbReference>
<dbReference type="AlphaFoldDB" id="A0A511DCT6"/>
<keyword evidence="1" id="KW-1133">Transmembrane helix</keyword>
<evidence type="ECO:0000256" key="1">
    <source>
        <dbReference type="SAM" id="Phobius"/>
    </source>
</evidence>
<dbReference type="Gene3D" id="3.60.10.10">
    <property type="entry name" value="Endonuclease/exonuclease/phosphatase"/>
    <property type="match status" value="1"/>
</dbReference>
<keyword evidence="1" id="KW-0812">Transmembrane</keyword>
<organism evidence="3 4">
    <name type="scientific">Pseudonocardia sulfidoxydans NBRC 16205</name>
    <dbReference type="NCBI Taxonomy" id="1223511"/>
    <lineage>
        <taxon>Bacteria</taxon>
        <taxon>Bacillati</taxon>
        <taxon>Actinomycetota</taxon>
        <taxon>Actinomycetes</taxon>
        <taxon>Pseudonocardiales</taxon>
        <taxon>Pseudonocardiaceae</taxon>
        <taxon>Pseudonocardia</taxon>
    </lineage>
</organism>
<dbReference type="GO" id="GO:0003824">
    <property type="term" value="F:catalytic activity"/>
    <property type="evidence" value="ECO:0007669"/>
    <property type="project" value="InterPro"/>
</dbReference>
<feature type="transmembrane region" description="Helical" evidence="1">
    <location>
        <begin position="78"/>
        <end position="97"/>
    </location>
</feature>
<keyword evidence="1" id="KW-0472">Membrane</keyword>
<dbReference type="InterPro" id="IPR036691">
    <property type="entry name" value="Endo/exonu/phosph_ase_sf"/>
</dbReference>
<reference evidence="3 4" key="1">
    <citation type="submission" date="2019-07" db="EMBL/GenBank/DDBJ databases">
        <title>Whole genome shotgun sequence of Pseudonocardia sulfidoxydans NBRC 16205.</title>
        <authorList>
            <person name="Hosoyama A."/>
            <person name="Uohara A."/>
            <person name="Ohji S."/>
            <person name="Ichikawa N."/>
        </authorList>
    </citation>
    <scope>NUCLEOTIDE SEQUENCE [LARGE SCALE GENOMIC DNA]</scope>
    <source>
        <strain evidence="3 4">NBRC 16205</strain>
    </source>
</reference>
<accession>A0A511DCT6</accession>
<keyword evidence="4" id="KW-1185">Reference proteome</keyword>
<protein>
    <submittedName>
        <fullName evidence="3">Teicoplanin resistance protein VanJ</fullName>
    </submittedName>
</protein>
<evidence type="ECO:0000313" key="3">
    <source>
        <dbReference type="EMBL" id="GEL22367.1"/>
    </source>
</evidence>
<gene>
    <name evidence="3" type="ORF">PSU4_13210</name>
</gene>
<feature type="transmembrane region" description="Helical" evidence="1">
    <location>
        <begin position="53"/>
        <end position="71"/>
    </location>
</feature>
<dbReference type="Proteomes" id="UP000321685">
    <property type="component" value="Unassembled WGS sequence"/>
</dbReference>
<feature type="transmembrane region" description="Helical" evidence="1">
    <location>
        <begin position="21"/>
        <end position="41"/>
    </location>
</feature>
<comment type="caution">
    <text evidence="3">The sequence shown here is derived from an EMBL/GenBank/DDBJ whole genome shotgun (WGS) entry which is preliminary data.</text>
</comment>
<dbReference type="EMBL" id="BJVJ01000008">
    <property type="protein sequence ID" value="GEL22367.1"/>
    <property type="molecule type" value="Genomic_DNA"/>
</dbReference>